<comment type="catalytic activity">
    <reaction evidence="9">
        <text>5,6-dihydrouridine(16) in tRNA + NADP(+) = uridine(16) in tRNA + NADPH + H(+)</text>
        <dbReference type="Rhea" id="RHEA:53376"/>
        <dbReference type="Rhea" id="RHEA-COMP:13543"/>
        <dbReference type="Rhea" id="RHEA-COMP:13544"/>
        <dbReference type="ChEBI" id="CHEBI:15378"/>
        <dbReference type="ChEBI" id="CHEBI:57783"/>
        <dbReference type="ChEBI" id="CHEBI:58349"/>
        <dbReference type="ChEBI" id="CHEBI:65315"/>
        <dbReference type="ChEBI" id="CHEBI:74443"/>
    </reaction>
</comment>
<keyword evidence="6 9" id="KW-0521">NADP</keyword>
<evidence type="ECO:0000256" key="2">
    <source>
        <dbReference type="ARBA" id="ARBA00022555"/>
    </source>
</evidence>
<dbReference type="Pfam" id="PF01207">
    <property type="entry name" value="Dus"/>
    <property type="match status" value="1"/>
</dbReference>
<dbReference type="InterPro" id="IPR013785">
    <property type="entry name" value="Aldolase_TIM"/>
</dbReference>
<feature type="binding site" evidence="9">
    <location>
        <position position="139"/>
    </location>
    <ligand>
        <name>FMN</name>
        <dbReference type="ChEBI" id="CHEBI:58210"/>
    </ligand>
</feature>
<dbReference type="Gene3D" id="1.20.225.30">
    <property type="entry name" value="Dihydrouridine synthase, C-terminal recognition domain"/>
    <property type="match status" value="1"/>
</dbReference>
<keyword evidence="2 9" id="KW-0820">tRNA-binding</keyword>
<dbReference type="EMBL" id="JADOBH010000001">
    <property type="protein sequence ID" value="MBF7954961.1"/>
    <property type="molecule type" value="Genomic_DNA"/>
</dbReference>
<evidence type="ECO:0000256" key="4">
    <source>
        <dbReference type="ARBA" id="ARBA00022643"/>
    </source>
</evidence>
<keyword evidence="13" id="KW-1185">Reference proteome</keyword>
<dbReference type="InterPro" id="IPR032886">
    <property type="entry name" value="DusC"/>
</dbReference>
<keyword evidence="5 9" id="KW-0819">tRNA processing</keyword>
<feature type="binding site" evidence="9">
    <location>
        <position position="68"/>
    </location>
    <ligand>
        <name>FMN</name>
        <dbReference type="ChEBI" id="CHEBI:58210"/>
    </ligand>
</feature>
<dbReference type="InterPro" id="IPR001269">
    <property type="entry name" value="DUS_fam"/>
</dbReference>
<feature type="site" description="Interacts with tRNA" evidence="9">
    <location>
        <position position="176"/>
    </location>
</feature>
<feature type="binding site" evidence="9">
    <location>
        <begin position="200"/>
        <end position="202"/>
    </location>
    <ligand>
        <name>FMN</name>
        <dbReference type="ChEBI" id="CHEBI:58210"/>
    </ligand>
</feature>
<dbReference type="GO" id="GO:0016491">
    <property type="term" value="F:oxidoreductase activity"/>
    <property type="evidence" value="ECO:0007669"/>
    <property type="project" value="UniProtKB-KW"/>
</dbReference>
<feature type="site" description="Interacts with tRNA; defines subfamily-specific binding signature" evidence="9">
    <location>
        <position position="274"/>
    </location>
</feature>
<evidence type="ECO:0000313" key="13">
    <source>
        <dbReference type="Proteomes" id="UP000600307"/>
    </source>
</evidence>
<feature type="site" description="Interacts with tRNA; defines subfamily-specific binding signature" evidence="9">
    <location>
        <position position="272"/>
    </location>
</feature>
<gene>
    <name evidence="9 12" type="primary">dusC</name>
    <name evidence="12" type="ORF">IV431_05280</name>
</gene>
<comment type="similarity">
    <text evidence="10">Belongs to the dus family.</text>
</comment>
<dbReference type="SUPFAM" id="SSF51395">
    <property type="entry name" value="FMN-linked oxidoreductases"/>
    <property type="match status" value="1"/>
</dbReference>
<dbReference type="PANTHER" id="PTHR11082">
    <property type="entry name" value="TRNA-DIHYDROURIDINE SYNTHASE"/>
    <property type="match status" value="1"/>
</dbReference>
<accession>A0ABS0DM48</accession>
<dbReference type="EC" id="1.3.1.-" evidence="9"/>
<dbReference type="PIRSF" id="PIRSF006621">
    <property type="entry name" value="Dus"/>
    <property type="match status" value="1"/>
</dbReference>
<feature type="site" description="Interacts with tRNA" evidence="9">
    <location>
        <position position="279"/>
    </location>
</feature>
<dbReference type="InterPro" id="IPR018517">
    <property type="entry name" value="tRNA_hU_synthase_CS"/>
</dbReference>
<reference evidence="12 13" key="1">
    <citation type="submission" date="2020-11" db="EMBL/GenBank/DDBJ databases">
        <title>Taxonomic investigation of Rahnella spp.</title>
        <authorList>
            <person name="Lee S.D."/>
        </authorList>
    </citation>
    <scope>NUCLEOTIDE SEQUENCE [LARGE SCALE GENOMIC DNA]</scope>
    <source>
        <strain evidence="12 13">SAP-10</strain>
    </source>
</reference>
<dbReference type="InterPro" id="IPR042270">
    <property type="entry name" value="DusC_C"/>
</dbReference>
<evidence type="ECO:0000256" key="7">
    <source>
        <dbReference type="ARBA" id="ARBA00022884"/>
    </source>
</evidence>
<comment type="cofactor">
    <cofactor evidence="1 9 10">
        <name>FMN</name>
        <dbReference type="ChEBI" id="CHEBI:58210"/>
    </cofactor>
</comment>
<feature type="domain" description="DUS-like FMN-binding" evidence="11">
    <location>
        <begin position="4"/>
        <end position="302"/>
    </location>
</feature>
<proteinExistence type="inferred from homology"/>
<organism evidence="12 13">
    <name type="scientific">Rahnella victoriana</name>
    <dbReference type="NCBI Taxonomy" id="1510570"/>
    <lineage>
        <taxon>Bacteria</taxon>
        <taxon>Pseudomonadati</taxon>
        <taxon>Pseudomonadota</taxon>
        <taxon>Gammaproteobacteria</taxon>
        <taxon>Enterobacterales</taxon>
        <taxon>Yersiniaceae</taxon>
        <taxon>Rahnella</taxon>
    </lineage>
</organism>
<comment type="caution">
    <text evidence="12">The sequence shown here is derived from an EMBL/GenBank/DDBJ whole genome shotgun (WGS) entry which is preliminary data.</text>
</comment>
<evidence type="ECO:0000256" key="3">
    <source>
        <dbReference type="ARBA" id="ARBA00022630"/>
    </source>
</evidence>
<feature type="binding site" evidence="9">
    <location>
        <begin position="224"/>
        <end position="225"/>
    </location>
    <ligand>
        <name>FMN</name>
        <dbReference type="ChEBI" id="CHEBI:58210"/>
    </ligand>
</feature>
<comment type="function">
    <text evidence="9">Catalyzes the synthesis of 5,6-dihydrouridine (D), a modified base found in the D-loop of most tRNAs, via the reduction of the C5-C6 double bond in target uridines. Specifically modifies U16 in tRNAs.</text>
</comment>
<feature type="site" description="Interacts with tRNA" evidence="9">
    <location>
        <position position="95"/>
    </location>
</feature>
<evidence type="ECO:0000256" key="10">
    <source>
        <dbReference type="PIRNR" id="PIRNR006621"/>
    </source>
</evidence>
<keyword evidence="8 9" id="KW-0560">Oxidoreductase</keyword>
<feature type="site" description="Interacts with tRNA; defines subfamily-specific binding signature" evidence="9">
    <location>
        <position position="295"/>
    </location>
</feature>
<dbReference type="InterPro" id="IPR035587">
    <property type="entry name" value="DUS-like_FMN-bd"/>
</dbReference>
<evidence type="ECO:0000256" key="1">
    <source>
        <dbReference type="ARBA" id="ARBA00001917"/>
    </source>
</evidence>
<evidence type="ECO:0000256" key="8">
    <source>
        <dbReference type="ARBA" id="ARBA00023002"/>
    </source>
</evidence>
<dbReference type="RefSeq" id="WP_195816853.1">
    <property type="nucleotide sequence ID" value="NZ_JADOBH010000001.1"/>
</dbReference>
<comment type="similarity">
    <text evidence="9">Belongs to the Dus family. DusC subfamily.</text>
</comment>
<feature type="site" description="Interacts with tRNA; defines subfamily-specific binding signature" evidence="9">
    <location>
        <position position="35"/>
    </location>
</feature>
<keyword evidence="4 9" id="KW-0288">FMN</keyword>
<name>A0ABS0DM48_9GAMM</name>
<keyword evidence="3 9" id="KW-0285">Flavoprotein</keyword>
<dbReference type="PROSITE" id="PS01136">
    <property type="entry name" value="UPF0034"/>
    <property type="match status" value="1"/>
</dbReference>
<keyword evidence="7 9" id="KW-0694">RNA-binding</keyword>
<sequence length="309" mass="34572">MRVLLAPMEGVLDPLVRELLTEVNDYDLCITEFLRVVDQLLPAKSFYRLCPELHHASRTPSGTLVRVQLLGQYPQWLAENAARAVELGSYGVDLNCGCPSKLVNGSGGGATLLKDPELIYQGAKAMRAAVPAHLPVTVKVRLGWDSLARSIEIADAVQQAGATELTVHGRTKEDGYKPERINWQAIAEIRQRLTIPVIANGEIWDYASGQACMQTTGCDAVMLGRGALNIPNLSRVVKYNEPRMPWPDVMTLLQKYTRLEKQGDTGLYHVARIKQWLSYLRKEYEEATELFTEVRVLKTSKEIAERINR</sequence>
<evidence type="ECO:0000259" key="11">
    <source>
        <dbReference type="Pfam" id="PF01207"/>
    </source>
</evidence>
<comment type="catalytic activity">
    <reaction evidence="9">
        <text>5,6-dihydrouridine(16) in tRNA + NAD(+) = uridine(16) in tRNA + NADH + H(+)</text>
        <dbReference type="Rhea" id="RHEA:53380"/>
        <dbReference type="Rhea" id="RHEA-COMP:13543"/>
        <dbReference type="Rhea" id="RHEA-COMP:13544"/>
        <dbReference type="ChEBI" id="CHEBI:15378"/>
        <dbReference type="ChEBI" id="CHEBI:57540"/>
        <dbReference type="ChEBI" id="CHEBI:57945"/>
        <dbReference type="ChEBI" id="CHEBI:65315"/>
        <dbReference type="ChEBI" id="CHEBI:74443"/>
    </reaction>
</comment>
<dbReference type="HAMAP" id="MF_02043">
    <property type="entry name" value="DusC_subfam"/>
    <property type="match status" value="1"/>
</dbReference>
<feature type="active site" description="Proton donor" evidence="9">
    <location>
        <position position="98"/>
    </location>
</feature>
<dbReference type="CDD" id="cd02801">
    <property type="entry name" value="DUS_like_FMN"/>
    <property type="match status" value="1"/>
</dbReference>
<evidence type="ECO:0000313" key="12">
    <source>
        <dbReference type="EMBL" id="MBF7954961.1"/>
    </source>
</evidence>
<evidence type="ECO:0000256" key="6">
    <source>
        <dbReference type="ARBA" id="ARBA00022857"/>
    </source>
</evidence>
<evidence type="ECO:0000256" key="9">
    <source>
        <dbReference type="HAMAP-Rule" id="MF_02043"/>
    </source>
</evidence>
<protein>
    <recommendedName>
        <fullName evidence="9">tRNA-dihydrouridine(16) synthase</fullName>
        <ecNumber evidence="9">1.3.1.-</ecNumber>
    </recommendedName>
    <alternativeName>
        <fullName evidence="9">U16-specific dihydrouridine synthase</fullName>
        <shortName evidence="9">U16-specific Dus</shortName>
    </alternativeName>
    <alternativeName>
        <fullName evidence="9">tRNA-dihydrouridine synthase C</fullName>
    </alternativeName>
</protein>
<evidence type="ECO:0000256" key="5">
    <source>
        <dbReference type="ARBA" id="ARBA00022694"/>
    </source>
</evidence>
<dbReference type="PANTHER" id="PTHR11082:SF26">
    <property type="entry name" value="TRNA-DIHYDROURIDINE(16) SYNTHASE"/>
    <property type="match status" value="1"/>
</dbReference>
<dbReference type="Proteomes" id="UP000600307">
    <property type="component" value="Unassembled WGS sequence"/>
</dbReference>
<dbReference type="Gene3D" id="3.20.20.70">
    <property type="entry name" value="Aldolase class I"/>
    <property type="match status" value="1"/>
</dbReference>
<dbReference type="NCBIfam" id="NF007838">
    <property type="entry name" value="PRK10550.1"/>
    <property type="match status" value="1"/>
</dbReference>